<evidence type="ECO:0000313" key="3">
    <source>
        <dbReference type="Proteomes" id="UP000239717"/>
    </source>
</evidence>
<accession>A0AAD0HCZ3</accession>
<organism evidence="2 3">
    <name type="scientific">Campylobacter jejuni subsp. doylei</name>
    <dbReference type="NCBI Taxonomy" id="32021"/>
    <lineage>
        <taxon>Bacteria</taxon>
        <taxon>Pseudomonadati</taxon>
        <taxon>Campylobacterota</taxon>
        <taxon>Epsilonproteobacteria</taxon>
        <taxon>Campylobacterales</taxon>
        <taxon>Campylobacteraceae</taxon>
        <taxon>Campylobacter</taxon>
    </lineage>
</organism>
<feature type="transmembrane region" description="Helical" evidence="1">
    <location>
        <begin position="54"/>
        <end position="79"/>
    </location>
</feature>
<feature type="transmembrane region" description="Helical" evidence="1">
    <location>
        <begin position="129"/>
        <end position="152"/>
    </location>
</feature>
<keyword evidence="1" id="KW-0472">Membrane</keyword>
<evidence type="ECO:0000313" key="2">
    <source>
        <dbReference type="EMBL" id="AVL47884.1"/>
    </source>
</evidence>
<keyword evidence="1" id="KW-1133">Transmembrane helix</keyword>
<proteinExistence type="predicted"/>
<sequence length="167" mass="19570">MIKMMRGIYKEDKKIIICIFITSFILFLIISYFLLCVMDIKKIIEPMENFTTNIITFISIAFGFYLTSLSVIFSSKYIGMLNTTDERKPDQKKIHTLREYFKLAIYCALTTIVVSFMTLICIFFNERNIIAIVFALLVAIFIENFIFIYLLLKIFTDALVIQARKDN</sequence>
<dbReference type="Proteomes" id="UP000239717">
    <property type="component" value="Chromosome"/>
</dbReference>
<dbReference type="EMBL" id="CP027403">
    <property type="protein sequence ID" value="AVL47884.1"/>
    <property type="molecule type" value="Genomic_DNA"/>
</dbReference>
<protein>
    <submittedName>
        <fullName evidence="2">Uncharacterized protein</fullName>
    </submittedName>
</protein>
<feature type="transmembrane region" description="Helical" evidence="1">
    <location>
        <begin position="15"/>
        <end position="34"/>
    </location>
</feature>
<reference evidence="3" key="1">
    <citation type="submission" date="2018-03" db="EMBL/GenBank/DDBJ databases">
        <title>FDA dAtabase for Regulatory Grade micrObial Sequences (FDA-ARGOS): Supporting development and validation of Infectious Disease Dx tests.</title>
        <authorList>
            <person name="Kerrigan L."/>
            <person name="Tallon L."/>
            <person name="Sadzewicz L."/>
            <person name="Sengamalay N."/>
            <person name="Ott S."/>
            <person name="Godinez A."/>
            <person name="Nagaraj S."/>
            <person name="Vavikolanu K."/>
            <person name="Vyas G."/>
            <person name="Nadendla S."/>
            <person name="George J."/>
            <person name="Sichtig H."/>
        </authorList>
    </citation>
    <scope>NUCLEOTIDE SEQUENCE [LARGE SCALE GENOMIC DNA]</scope>
    <source>
        <strain evidence="3">FDAARGOS_295</strain>
    </source>
</reference>
<evidence type="ECO:0000256" key="1">
    <source>
        <dbReference type="SAM" id="Phobius"/>
    </source>
</evidence>
<feature type="transmembrane region" description="Helical" evidence="1">
    <location>
        <begin position="100"/>
        <end position="123"/>
    </location>
</feature>
<name>A0AAD0HCZ3_CAMJU</name>
<dbReference type="AlphaFoldDB" id="A0AAD0HCZ3"/>
<gene>
    <name evidence="2" type="ORF">CEP74_09210</name>
</gene>
<keyword evidence="1" id="KW-0812">Transmembrane</keyword>